<reference evidence="14" key="1">
    <citation type="submission" date="2016-10" db="EMBL/GenBank/DDBJ databases">
        <authorList>
            <person name="Varghese N."/>
            <person name="Submissions S."/>
        </authorList>
    </citation>
    <scope>NUCLEOTIDE SEQUENCE [LARGE SCALE GENOMIC DNA]</scope>
    <source>
        <strain evidence="14">DSM 18887</strain>
    </source>
</reference>
<evidence type="ECO:0000256" key="5">
    <source>
        <dbReference type="ARBA" id="ARBA00022519"/>
    </source>
</evidence>
<dbReference type="InterPro" id="IPR051045">
    <property type="entry name" value="TonB-dependent_transducer"/>
</dbReference>
<dbReference type="InterPro" id="IPR003538">
    <property type="entry name" value="TonB"/>
</dbReference>
<dbReference type="NCBIfam" id="TIGR01352">
    <property type="entry name" value="tonB_Cterm"/>
    <property type="match status" value="1"/>
</dbReference>
<evidence type="ECO:0000256" key="9">
    <source>
        <dbReference type="ARBA" id="ARBA00023136"/>
    </source>
</evidence>
<dbReference type="PANTHER" id="PTHR33446">
    <property type="entry name" value="PROTEIN TONB-RELATED"/>
    <property type="match status" value="1"/>
</dbReference>
<evidence type="ECO:0000256" key="1">
    <source>
        <dbReference type="ARBA" id="ARBA00004383"/>
    </source>
</evidence>
<dbReference type="GO" id="GO:0015891">
    <property type="term" value="P:siderophore transport"/>
    <property type="evidence" value="ECO:0007669"/>
    <property type="project" value="InterPro"/>
</dbReference>
<evidence type="ECO:0000256" key="4">
    <source>
        <dbReference type="ARBA" id="ARBA00022475"/>
    </source>
</evidence>
<dbReference type="EMBL" id="FOGB01000017">
    <property type="protein sequence ID" value="SER10253.1"/>
    <property type="molecule type" value="Genomic_DNA"/>
</dbReference>
<dbReference type="Pfam" id="PF03544">
    <property type="entry name" value="TonB_C"/>
    <property type="match status" value="1"/>
</dbReference>
<dbReference type="InterPro" id="IPR037682">
    <property type="entry name" value="TonB_C"/>
</dbReference>
<organism evidence="13 14">
    <name type="scientific">Amphritea atlantica</name>
    <dbReference type="NCBI Taxonomy" id="355243"/>
    <lineage>
        <taxon>Bacteria</taxon>
        <taxon>Pseudomonadati</taxon>
        <taxon>Pseudomonadota</taxon>
        <taxon>Gammaproteobacteria</taxon>
        <taxon>Oceanospirillales</taxon>
        <taxon>Oceanospirillaceae</taxon>
        <taxon>Amphritea</taxon>
    </lineage>
</organism>
<feature type="transmembrane region" description="Helical" evidence="10">
    <location>
        <begin position="12"/>
        <end position="34"/>
    </location>
</feature>
<name>A0A1H9LH56_9GAMM</name>
<feature type="compositionally biased region" description="Basic and acidic residues" evidence="11">
    <location>
        <begin position="62"/>
        <end position="76"/>
    </location>
</feature>
<sequence length="262" mass="28188">MNSLLATLIELRVFIITLLVSGAVHLTLIGSGWLSSPQPVRLGGQELNVRVTAPRSDNGSEESSREVNESHERSAPHESSAPVIATATDQPAVMSAAKPPVRPAAQPVATSPERVPDHVPPAAEPDSKADSAETQLPKAEAPAVVREPPEKPPVTRHQAELLSSQSTPVYQNHPEFRVSPAPPQYPRLARKRGIEGQVVLRAEIGRDGAVEGVRVEHSSGSDLLDQAARDAVQQWQFVPARQNGLAVASYVRVPVDFVLEKR</sequence>
<comment type="similarity">
    <text evidence="2 10">Belongs to the TonB family.</text>
</comment>
<dbReference type="OrthoDB" id="9792439at2"/>
<keyword evidence="9 10" id="KW-0472">Membrane</keyword>
<dbReference type="GO" id="GO:0055085">
    <property type="term" value="P:transmembrane transport"/>
    <property type="evidence" value="ECO:0007669"/>
    <property type="project" value="InterPro"/>
</dbReference>
<evidence type="ECO:0000259" key="12">
    <source>
        <dbReference type="PROSITE" id="PS52015"/>
    </source>
</evidence>
<protein>
    <recommendedName>
        <fullName evidence="10">Protein TonB</fullName>
    </recommendedName>
</protein>
<keyword evidence="7 10" id="KW-0653">Protein transport</keyword>
<dbReference type="RefSeq" id="WP_091361633.1">
    <property type="nucleotide sequence ID" value="NZ_AP025284.1"/>
</dbReference>
<evidence type="ECO:0000256" key="7">
    <source>
        <dbReference type="ARBA" id="ARBA00022927"/>
    </source>
</evidence>
<keyword evidence="6 10" id="KW-0812">Transmembrane</keyword>
<comment type="function">
    <text evidence="10">Interacts with outer membrane receptor proteins that carry out high-affinity binding and energy dependent uptake into the periplasmic space of specific substrates. It could act to transduce energy from the cytoplasmic membrane to specific energy-requiring processes in the outer membrane, resulting in the release into the periplasm of ligands bound by these outer membrane proteins.</text>
</comment>
<evidence type="ECO:0000256" key="3">
    <source>
        <dbReference type="ARBA" id="ARBA00022448"/>
    </source>
</evidence>
<dbReference type="GO" id="GO:0098797">
    <property type="term" value="C:plasma membrane protein complex"/>
    <property type="evidence" value="ECO:0007669"/>
    <property type="project" value="TreeGrafter"/>
</dbReference>
<dbReference type="InterPro" id="IPR006260">
    <property type="entry name" value="TonB/TolA_C"/>
</dbReference>
<evidence type="ECO:0000313" key="13">
    <source>
        <dbReference type="EMBL" id="SER10253.1"/>
    </source>
</evidence>
<evidence type="ECO:0000256" key="8">
    <source>
        <dbReference type="ARBA" id="ARBA00022989"/>
    </source>
</evidence>
<comment type="subcellular location">
    <subcellularLocation>
        <location evidence="1 10">Cell inner membrane</location>
        <topology evidence="1 10">Single-pass membrane protein</topology>
        <orientation evidence="1 10">Periplasmic side</orientation>
    </subcellularLocation>
</comment>
<dbReference type="PRINTS" id="PR01374">
    <property type="entry name" value="TONBPROTEIN"/>
</dbReference>
<gene>
    <name evidence="13" type="ORF">SAMN03080615_03928</name>
</gene>
<keyword evidence="3 10" id="KW-0813">Transport</keyword>
<feature type="region of interest" description="Disordered" evidence="11">
    <location>
        <begin position="45"/>
        <end position="152"/>
    </location>
</feature>
<evidence type="ECO:0000313" key="14">
    <source>
        <dbReference type="Proteomes" id="UP000198749"/>
    </source>
</evidence>
<keyword evidence="5 10" id="KW-0997">Cell inner membrane</keyword>
<dbReference type="STRING" id="355243.SAMN03080615_03928"/>
<keyword evidence="10" id="KW-0735">Signal-anchor</keyword>
<dbReference type="AlphaFoldDB" id="A0A1H9LH56"/>
<proteinExistence type="inferred from homology"/>
<dbReference type="GO" id="GO:0030288">
    <property type="term" value="C:outer membrane-bounded periplasmic space"/>
    <property type="evidence" value="ECO:0007669"/>
    <property type="project" value="InterPro"/>
</dbReference>
<dbReference type="Proteomes" id="UP000198749">
    <property type="component" value="Unassembled WGS sequence"/>
</dbReference>
<dbReference type="Gene3D" id="3.30.1150.10">
    <property type="match status" value="1"/>
</dbReference>
<evidence type="ECO:0000256" key="6">
    <source>
        <dbReference type="ARBA" id="ARBA00022692"/>
    </source>
</evidence>
<evidence type="ECO:0000256" key="10">
    <source>
        <dbReference type="RuleBase" id="RU362123"/>
    </source>
</evidence>
<dbReference type="PROSITE" id="PS52015">
    <property type="entry name" value="TONB_CTD"/>
    <property type="match status" value="1"/>
</dbReference>
<dbReference type="GO" id="GO:0031992">
    <property type="term" value="F:energy transducer activity"/>
    <property type="evidence" value="ECO:0007669"/>
    <property type="project" value="InterPro"/>
</dbReference>
<feature type="domain" description="TonB C-terminal" evidence="12">
    <location>
        <begin position="170"/>
        <end position="262"/>
    </location>
</feature>
<dbReference type="SUPFAM" id="SSF74653">
    <property type="entry name" value="TolA/TonB C-terminal domain"/>
    <property type="match status" value="1"/>
</dbReference>
<evidence type="ECO:0000256" key="11">
    <source>
        <dbReference type="SAM" id="MobiDB-lite"/>
    </source>
</evidence>
<keyword evidence="4 10" id="KW-1003">Cell membrane</keyword>
<keyword evidence="14" id="KW-1185">Reference proteome</keyword>
<evidence type="ECO:0000256" key="2">
    <source>
        <dbReference type="ARBA" id="ARBA00006555"/>
    </source>
</evidence>
<keyword evidence="8 10" id="KW-1133">Transmembrane helix</keyword>
<dbReference type="PANTHER" id="PTHR33446:SF2">
    <property type="entry name" value="PROTEIN TONB"/>
    <property type="match status" value="1"/>
</dbReference>
<dbReference type="GO" id="GO:0015031">
    <property type="term" value="P:protein transport"/>
    <property type="evidence" value="ECO:0007669"/>
    <property type="project" value="UniProtKB-UniRule"/>
</dbReference>
<accession>A0A1H9LH56</accession>